<protein>
    <submittedName>
        <fullName evidence="3">Barnase inhibitor</fullName>
    </submittedName>
    <submittedName>
        <fullName evidence="4">Barstar family protein</fullName>
    </submittedName>
</protein>
<sequence>MSDNVYAHDSGVATDLFAAGDGNLFQRVMRMRAGDQGRDTQSEGSTVLASNEEPMSLFKTVRPNIVQSIRAFRVQDLADEANQLGQHFLYAYCANAQSKQEVLETIATSFLFPKHFGKNYDALYDCLTDLVHKAGAQPGFVIVLEQLPVAQKFDKEGRETLLDVFREASEFWAERKVAFRVFYSFA</sequence>
<dbReference type="EMBL" id="VOSW01000002">
    <property type="protein sequence ID" value="KAE8761684.1"/>
    <property type="molecule type" value="Genomic_DNA"/>
</dbReference>
<keyword evidence="7" id="KW-1185">Reference proteome</keyword>
<dbReference type="InterPro" id="IPR035905">
    <property type="entry name" value="Barstar-like_sf"/>
</dbReference>
<evidence type="ECO:0000313" key="6">
    <source>
        <dbReference type="Proteomes" id="UP000463700"/>
    </source>
</evidence>
<dbReference type="Proteomes" id="UP001242288">
    <property type="component" value="Unassembled WGS sequence"/>
</dbReference>
<name>A0A6N6WPG3_9BURK</name>
<accession>A0A6N6WPG3</accession>
<evidence type="ECO:0000313" key="3">
    <source>
        <dbReference type="EMBL" id="KAE8761684.1"/>
    </source>
</evidence>
<dbReference type="Proteomes" id="UP001209412">
    <property type="component" value="Unassembled WGS sequence"/>
</dbReference>
<organism evidence="3 6">
    <name type="scientific">Paraburkholderia madseniana</name>
    <dbReference type="NCBI Taxonomy" id="2599607"/>
    <lineage>
        <taxon>Bacteria</taxon>
        <taxon>Pseudomonadati</taxon>
        <taxon>Pseudomonadota</taxon>
        <taxon>Betaproteobacteria</taxon>
        <taxon>Burkholderiales</taxon>
        <taxon>Burkholderiaceae</taxon>
        <taxon>Paraburkholderia</taxon>
    </lineage>
</organism>
<feature type="domain" description="Barstar (barnase inhibitor)" evidence="2">
    <location>
        <begin position="87"/>
        <end position="183"/>
    </location>
</feature>
<dbReference type="OrthoDB" id="5295683at2"/>
<dbReference type="InterPro" id="IPR000468">
    <property type="entry name" value="Barstar"/>
</dbReference>
<dbReference type="AlphaFoldDB" id="A0A6N6WPG3"/>
<evidence type="ECO:0000313" key="5">
    <source>
        <dbReference type="EMBL" id="MDQ6409015.1"/>
    </source>
</evidence>
<comment type="caution">
    <text evidence="3">The sequence shown here is derived from an EMBL/GenBank/DDBJ whole genome shotgun (WGS) entry which is preliminary data.</text>
</comment>
<evidence type="ECO:0000313" key="7">
    <source>
        <dbReference type="Proteomes" id="UP001209412"/>
    </source>
</evidence>
<evidence type="ECO:0000256" key="1">
    <source>
        <dbReference type="ARBA" id="ARBA00006845"/>
    </source>
</evidence>
<proteinExistence type="inferred from homology"/>
<dbReference type="GeneID" id="97054465"/>
<gene>
    <name evidence="3" type="ORF">FSO04_01955</name>
    <name evidence="5" type="ORF">NIE36_17625</name>
    <name evidence="4" type="ORF">OSB80_17680</name>
</gene>
<reference evidence="3 6" key="1">
    <citation type="journal article" date="2020" name="Int. J. Syst. Evol. Microbiol.">
        <title>Paraburkholderia madseniana sp. nov., a phenolic acid-degrading bacterium isolated from acidic forest soil.</title>
        <authorList>
            <person name="Wilhelm R.C."/>
            <person name="Murphy S.J.L."/>
            <person name="Feriancek N.M."/>
            <person name="Karasz D.C."/>
            <person name="DeRito C.M."/>
            <person name="Newman J.D."/>
            <person name="Buckley D.H."/>
        </authorList>
    </citation>
    <scope>NUCLEOTIDE SEQUENCE [LARGE SCALE GENOMIC DNA]</scope>
    <source>
        <strain evidence="3 6">RP11</strain>
    </source>
</reference>
<dbReference type="RefSeq" id="WP_054034683.1">
    <property type="nucleotide sequence ID" value="NZ_JAMXWF010000013.1"/>
</dbReference>
<evidence type="ECO:0000259" key="2">
    <source>
        <dbReference type="Pfam" id="PF01337"/>
    </source>
</evidence>
<dbReference type="CDD" id="cd05141">
    <property type="entry name" value="Barstar_evA4336-like"/>
    <property type="match status" value="1"/>
</dbReference>
<dbReference type="Gene3D" id="3.30.370.10">
    <property type="entry name" value="Barstar-like"/>
    <property type="match status" value="1"/>
</dbReference>
<dbReference type="SUPFAM" id="SSF52038">
    <property type="entry name" value="Barstar-related"/>
    <property type="match status" value="1"/>
</dbReference>
<dbReference type="EMBL" id="JAMXWF010000013">
    <property type="protein sequence ID" value="MDQ6409015.1"/>
    <property type="molecule type" value="Genomic_DNA"/>
</dbReference>
<comment type="similarity">
    <text evidence="1">Belongs to the barstar family.</text>
</comment>
<reference evidence="4 7" key="2">
    <citation type="submission" date="2022-11" db="EMBL/GenBank/DDBJ databases">
        <title>PHB producers.</title>
        <authorList>
            <person name="Besaury L."/>
        </authorList>
    </citation>
    <scope>NUCLEOTIDE SEQUENCE [LARGE SCALE GENOMIC DNA]</scope>
    <source>
        <strain evidence="4 7">SEWS6</strain>
    </source>
</reference>
<evidence type="ECO:0000313" key="4">
    <source>
        <dbReference type="EMBL" id="MCX4147192.1"/>
    </source>
</evidence>
<dbReference type="EMBL" id="JAPKHW010000013">
    <property type="protein sequence ID" value="MCX4147192.1"/>
    <property type="molecule type" value="Genomic_DNA"/>
</dbReference>
<dbReference type="Proteomes" id="UP000463700">
    <property type="component" value="Unassembled WGS sequence"/>
</dbReference>
<dbReference type="Pfam" id="PF01337">
    <property type="entry name" value="Barstar"/>
    <property type="match status" value="1"/>
</dbReference>